<dbReference type="RefSeq" id="WP_136963277.1">
    <property type="nucleotide sequence ID" value="NZ_CP039690.1"/>
</dbReference>
<evidence type="ECO:0000256" key="1">
    <source>
        <dbReference type="ARBA" id="ARBA00004141"/>
    </source>
</evidence>
<dbReference type="Proteomes" id="UP000298781">
    <property type="component" value="Chromosome"/>
</dbReference>
<feature type="transmembrane region" description="Helical" evidence="6">
    <location>
        <begin position="113"/>
        <end position="135"/>
    </location>
</feature>
<keyword evidence="8" id="KW-1185">Reference proteome</keyword>
<evidence type="ECO:0000256" key="6">
    <source>
        <dbReference type="SAM" id="Phobius"/>
    </source>
</evidence>
<dbReference type="PANTHER" id="PTHR20855">
    <property type="entry name" value="ADIPOR/PROGESTIN RECEPTOR-RELATED"/>
    <property type="match status" value="1"/>
</dbReference>
<evidence type="ECO:0000313" key="7">
    <source>
        <dbReference type="EMBL" id="QCI67853.1"/>
    </source>
</evidence>
<feature type="transmembrane region" description="Helical" evidence="6">
    <location>
        <begin position="142"/>
        <end position="163"/>
    </location>
</feature>
<accession>A0A4D7BB21</accession>
<evidence type="ECO:0000256" key="5">
    <source>
        <dbReference type="PIRSR" id="PIRSR604254-1"/>
    </source>
</evidence>
<dbReference type="InterPro" id="IPR004254">
    <property type="entry name" value="AdipoR/HlyIII-related"/>
</dbReference>
<proteinExistence type="predicted"/>
<keyword evidence="5" id="KW-0479">Metal-binding</keyword>
<keyword evidence="5" id="KW-0862">Zinc</keyword>
<name>A0A4D7BB21_9HYPH</name>
<dbReference type="GO" id="GO:0046872">
    <property type="term" value="F:metal ion binding"/>
    <property type="evidence" value="ECO:0007669"/>
    <property type="project" value="UniProtKB-KW"/>
</dbReference>
<dbReference type="GO" id="GO:0016020">
    <property type="term" value="C:membrane"/>
    <property type="evidence" value="ECO:0007669"/>
    <property type="project" value="UniProtKB-SubCell"/>
</dbReference>
<dbReference type="AlphaFoldDB" id="A0A4D7BB21"/>
<evidence type="ECO:0000256" key="4">
    <source>
        <dbReference type="ARBA" id="ARBA00023136"/>
    </source>
</evidence>
<feature type="transmembrane region" description="Helical" evidence="6">
    <location>
        <begin position="201"/>
        <end position="221"/>
    </location>
</feature>
<evidence type="ECO:0000313" key="8">
    <source>
        <dbReference type="Proteomes" id="UP000298781"/>
    </source>
</evidence>
<keyword evidence="4 6" id="KW-0472">Membrane</keyword>
<feature type="transmembrane region" description="Helical" evidence="6">
    <location>
        <begin position="53"/>
        <end position="77"/>
    </location>
</feature>
<dbReference type="PANTHER" id="PTHR20855:SF3">
    <property type="entry name" value="LD03007P"/>
    <property type="match status" value="1"/>
</dbReference>
<feature type="transmembrane region" description="Helical" evidence="6">
    <location>
        <begin position="169"/>
        <end position="189"/>
    </location>
</feature>
<organism evidence="7 8">
    <name type="scientific">Phreatobacter stygius</name>
    <dbReference type="NCBI Taxonomy" id="1940610"/>
    <lineage>
        <taxon>Bacteria</taxon>
        <taxon>Pseudomonadati</taxon>
        <taxon>Pseudomonadota</taxon>
        <taxon>Alphaproteobacteria</taxon>
        <taxon>Hyphomicrobiales</taxon>
        <taxon>Phreatobacteraceae</taxon>
        <taxon>Phreatobacter</taxon>
    </lineage>
</organism>
<sequence>MTFEDGRPFGLTWHYDRHELVADGVVHIIGAVFAVIAAALLIGLAVFHVEPATIVALAVYAASLMAVIGCSAAYNMWPVSPTKWLLRRFDHAAIYLLIAGTYTPFMIRLGTTLSYGVLAGVWVVALIGAAIKLAAPGRFDRLAVGLYLALGWSAVVVVDQVFAVLSTPAACLLVTGGLLYSVGVIFHVWRRLRFQNAIWHGFVLTAAACQYGAVVSGVVFAA</sequence>
<protein>
    <submittedName>
        <fullName evidence="7">Hemolysin III family protein</fullName>
    </submittedName>
</protein>
<dbReference type="Pfam" id="PF03006">
    <property type="entry name" value="HlyIII"/>
    <property type="match status" value="1"/>
</dbReference>
<dbReference type="EMBL" id="CP039690">
    <property type="protein sequence ID" value="QCI67853.1"/>
    <property type="molecule type" value="Genomic_DNA"/>
</dbReference>
<dbReference type="OrthoDB" id="9813689at2"/>
<feature type="transmembrane region" description="Helical" evidence="6">
    <location>
        <begin position="20"/>
        <end position="47"/>
    </location>
</feature>
<dbReference type="KEGG" id="pstg:E8M01_28680"/>
<feature type="binding site" evidence="5">
    <location>
        <position position="200"/>
    </location>
    <ligand>
        <name>Zn(2+)</name>
        <dbReference type="ChEBI" id="CHEBI:29105"/>
    </ligand>
</feature>
<comment type="subcellular location">
    <subcellularLocation>
        <location evidence="1">Membrane</location>
        <topology evidence="1">Multi-pass membrane protein</topology>
    </subcellularLocation>
</comment>
<evidence type="ECO:0000256" key="3">
    <source>
        <dbReference type="ARBA" id="ARBA00022989"/>
    </source>
</evidence>
<gene>
    <name evidence="7" type="ORF">E8M01_28680</name>
</gene>
<keyword evidence="3 6" id="KW-1133">Transmembrane helix</keyword>
<reference evidence="7 8" key="1">
    <citation type="submission" date="2019-04" db="EMBL/GenBank/DDBJ databases">
        <title>Phreatobacter aquaticus sp. nov.</title>
        <authorList>
            <person name="Choi A."/>
        </authorList>
    </citation>
    <scope>NUCLEOTIDE SEQUENCE [LARGE SCALE GENOMIC DNA]</scope>
    <source>
        <strain evidence="7 8">KCTC 52518</strain>
    </source>
</reference>
<keyword evidence="2 6" id="KW-0812">Transmembrane</keyword>
<evidence type="ECO:0000256" key="2">
    <source>
        <dbReference type="ARBA" id="ARBA00022692"/>
    </source>
</evidence>